<dbReference type="GO" id="GO:0016020">
    <property type="term" value="C:membrane"/>
    <property type="evidence" value="ECO:0007669"/>
    <property type="project" value="UniProtKB-SubCell"/>
</dbReference>
<comment type="caution">
    <text evidence="6">The sequence shown here is derived from an EMBL/GenBank/DDBJ whole genome shotgun (WGS) entry which is preliminary data.</text>
</comment>
<dbReference type="GO" id="GO:0019991">
    <property type="term" value="P:septate junction assembly"/>
    <property type="evidence" value="ECO:0007669"/>
    <property type="project" value="TreeGrafter"/>
</dbReference>
<evidence type="ECO:0000256" key="5">
    <source>
        <dbReference type="SAM" id="Phobius"/>
    </source>
</evidence>
<accession>A0AAV2QYD2</accession>
<protein>
    <submittedName>
        <fullName evidence="6">Uncharacterized protein</fullName>
    </submittedName>
</protein>
<feature type="transmembrane region" description="Helical" evidence="5">
    <location>
        <begin position="35"/>
        <end position="60"/>
    </location>
</feature>
<keyword evidence="4 5" id="KW-0472">Membrane</keyword>
<feature type="transmembrane region" description="Helical" evidence="5">
    <location>
        <begin position="115"/>
        <end position="143"/>
    </location>
</feature>
<dbReference type="PANTHER" id="PTHR21284:SF12">
    <property type="entry name" value="EG:80H7.2 PROTEIN"/>
    <property type="match status" value="1"/>
</dbReference>
<sequence length="256" mass="29642">MDDKRSWRSSVGILQNGQSWNDVNKIFPQTPASPVMVNAGIIVFIATIFFIISFTSPYWLVSYHYTYSSFENMGLWEFCFNEFRYPQYQFDRKFDGCNYIYSEEYLIIREWMLPAWFATVQAFMIIALLSSFSSLIIISLVLTRLPMQFTIRYEWHLTGIACICQGVSGVSILFAVLIFGTSCFRRDWLLNPNFNYLSWSYAFAVFSGGIHAFGGLTLLHETYKARDRKRQATNLLHNEPQGQLGPGIPMEGQVYM</sequence>
<evidence type="ECO:0000313" key="7">
    <source>
        <dbReference type="Proteomes" id="UP001497623"/>
    </source>
</evidence>
<feature type="transmembrane region" description="Helical" evidence="5">
    <location>
        <begin position="199"/>
        <end position="219"/>
    </location>
</feature>
<dbReference type="Gene3D" id="1.20.140.150">
    <property type="match status" value="1"/>
</dbReference>
<comment type="subcellular location">
    <subcellularLocation>
        <location evidence="1">Membrane</location>
        <topology evidence="1">Multi-pass membrane protein</topology>
    </subcellularLocation>
</comment>
<name>A0AAV2QYD2_MEGNR</name>
<dbReference type="AlphaFoldDB" id="A0AAV2QYD2"/>
<evidence type="ECO:0000313" key="6">
    <source>
        <dbReference type="EMBL" id="CAL4107634.1"/>
    </source>
</evidence>
<dbReference type="EMBL" id="CAXKWB010013413">
    <property type="protein sequence ID" value="CAL4107634.1"/>
    <property type="molecule type" value="Genomic_DNA"/>
</dbReference>
<keyword evidence="2 5" id="KW-0812">Transmembrane</keyword>
<evidence type="ECO:0000256" key="1">
    <source>
        <dbReference type="ARBA" id="ARBA00004141"/>
    </source>
</evidence>
<evidence type="ECO:0000256" key="4">
    <source>
        <dbReference type="ARBA" id="ARBA00023136"/>
    </source>
</evidence>
<dbReference type="PANTHER" id="PTHR21284">
    <property type="entry name" value="EG:80H7.2 PROTEIN"/>
    <property type="match status" value="1"/>
</dbReference>
<dbReference type="InterPro" id="IPR004031">
    <property type="entry name" value="PMP22/EMP/MP20/Claudin"/>
</dbReference>
<evidence type="ECO:0000256" key="3">
    <source>
        <dbReference type="ARBA" id="ARBA00022989"/>
    </source>
</evidence>
<dbReference type="GO" id="GO:0035151">
    <property type="term" value="P:regulation of tube size, open tracheal system"/>
    <property type="evidence" value="ECO:0007669"/>
    <property type="project" value="TreeGrafter"/>
</dbReference>
<proteinExistence type="predicted"/>
<keyword evidence="7" id="KW-1185">Reference proteome</keyword>
<gene>
    <name evidence="6" type="ORF">MNOR_LOCUS18620</name>
</gene>
<reference evidence="6 7" key="1">
    <citation type="submission" date="2024-05" db="EMBL/GenBank/DDBJ databases">
        <authorList>
            <person name="Wallberg A."/>
        </authorList>
    </citation>
    <scope>NUCLEOTIDE SEQUENCE [LARGE SCALE GENOMIC DNA]</scope>
</reference>
<evidence type="ECO:0000256" key="2">
    <source>
        <dbReference type="ARBA" id="ARBA00022692"/>
    </source>
</evidence>
<dbReference type="Proteomes" id="UP001497623">
    <property type="component" value="Unassembled WGS sequence"/>
</dbReference>
<dbReference type="Pfam" id="PF13903">
    <property type="entry name" value="Claudin_2"/>
    <property type="match status" value="1"/>
</dbReference>
<keyword evidence="3 5" id="KW-1133">Transmembrane helix</keyword>
<dbReference type="GO" id="GO:0005918">
    <property type="term" value="C:septate junction"/>
    <property type="evidence" value="ECO:0007669"/>
    <property type="project" value="TreeGrafter"/>
</dbReference>
<organism evidence="6 7">
    <name type="scientific">Meganyctiphanes norvegica</name>
    <name type="common">Northern krill</name>
    <name type="synonym">Thysanopoda norvegica</name>
    <dbReference type="NCBI Taxonomy" id="48144"/>
    <lineage>
        <taxon>Eukaryota</taxon>
        <taxon>Metazoa</taxon>
        <taxon>Ecdysozoa</taxon>
        <taxon>Arthropoda</taxon>
        <taxon>Crustacea</taxon>
        <taxon>Multicrustacea</taxon>
        <taxon>Malacostraca</taxon>
        <taxon>Eumalacostraca</taxon>
        <taxon>Eucarida</taxon>
        <taxon>Euphausiacea</taxon>
        <taxon>Euphausiidae</taxon>
        <taxon>Meganyctiphanes</taxon>
    </lineage>
</organism>
<feature type="transmembrane region" description="Helical" evidence="5">
    <location>
        <begin position="155"/>
        <end position="179"/>
    </location>
</feature>